<dbReference type="EMBL" id="OCTY01000002">
    <property type="protein sequence ID" value="SOJ57120.1"/>
    <property type="molecule type" value="Genomic_DNA"/>
</dbReference>
<proteinExistence type="predicted"/>
<comment type="caution">
    <text evidence="1">The sequence shown here is derived from an EMBL/GenBank/DDBJ whole genome shotgun (WGS) entry which is preliminary data.</text>
</comment>
<dbReference type="AlphaFoldDB" id="A0A7Z7IRB1"/>
<reference evidence="1 2" key="1">
    <citation type="submission" date="2017-10" db="EMBL/GenBank/DDBJ databases">
        <authorList>
            <consortium name="Urmite Genomes"/>
        </authorList>
    </citation>
    <scope>NUCLEOTIDE SEQUENCE [LARGE SCALE GENOMIC DNA]</scope>
    <source>
        <strain evidence="1 2">FB-527</strain>
    </source>
</reference>
<keyword evidence="2" id="KW-1185">Reference proteome</keyword>
<evidence type="ECO:0000313" key="2">
    <source>
        <dbReference type="Proteomes" id="UP000554965"/>
    </source>
</evidence>
<accession>A0A7Z7IRB1</accession>
<protein>
    <submittedName>
        <fullName evidence="1">Uncharacterized protein</fullName>
    </submittedName>
</protein>
<evidence type="ECO:0000313" key="1">
    <source>
        <dbReference type="EMBL" id="SOJ57120.1"/>
    </source>
</evidence>
<organism evidence="1 2">
    <name type="scientific">Mycobacterium simulans</name>
    <dbReference type="NCBI Taxonomy" id="627089"/>
    <lineage>
        <taxon>Bacteria</taxon>
        <taxon>Bacillati</taxon>
        <taxon>Actinomycetota</taxon>
        <taxon>Actinomycetes</taxon>
        <taxon>Mycobacteriales</taxon>
        <taxon>Mycobacteriaceae</taxon>
        <taxon>Mycobacterium</taxon>
    </lineage>
</organism>
<dbReference type="Proteomes" id="UP000554965">
    <property type="component" value="Unassembled WGS sequence"/>
</dbReference>
<name>A0A7Z7IRB1_9MYCO</name>
<sequence>MSVVTMQPQARPQLSMTAATLAATSLTMSTRSTNRDEVRD</sequence>
<gene>
    <name evidence="1" type="ORF">MSIMFB_04598</name>
</gene>